<dbReference type="PANTHER" id="PTHR45931">
    <property type="entry name" value="SI:CH211-59O9.10"/>
    <property type="match status" value="1"/>
</dbReference>
<dbReference type="Gene3D" id="3.30.40.10">
    <property type="entry name" value="Zinc/RING finger domain, C3HC4 (zinc finger)"/>
    <property type="match status" value="1"/>
</dbReference>
<dbReference type="GO" id="GO:0008270">
    <property type="term" value="F:zinc ion binding"/>
    <property type="evidence" value="ECO:0007669"/>
    <property type="project" value="UniProtKB-KW"/>
</dbReference>
<dbReference type="PROSITE" id="PS50089">
    <property type="entry name" value="ZF_RING_2"/>
    <property type="match status" value="1"/>
</dbReference>
<dbReference type="GO" id="GO:0061630">
    <property type="term" value="F:ubiquitin protein ligase activity"/>
    <property type="evidence" value="ECO:0007669"/>
    <property type="project" value="TreeGrafter"/>
</dbReference>
<keyword evidence="3" id="KW-0862">Zinc</keyword>
<dbReference type="InterPro" id="IPR013083">
    <property type="entry name" value="Znf_RING/FYVE/PHD"/>
</dbReference>
<accession>A0A1Y2BWI2</accession>
<feature type="compositionally biased region" description="Low complexity" evidence="5">
    <location>
        <begin position="35"/>
        <end position="52"/>
    </location>
</feature>
<keyword evidence="1" id="KW-0479">Metal-binding</keyword>
<sequence>MASYFQDHDMEDPDRARLRQKQASNSNPNLDDFMGSTQGSSSSSTRPSAESPETFEGLASLFSMLRASASVQANDAQQQVLQGLIQQLQQEAQQGSTKPPTSKFFLRNLPTAKAPTTPCAICVENFDNDSDDPAKALPCKHIFHKKCITPWLKLHNTCPFCRWELPTDDKIYERGRKERQKVEAKKRGIVLDDEEDDDPMSAMYG</sequence>
<gene>
    <name evidence="7" type="ORF">BCR33DRAFT_853662</name>
</gene>
<feature type="compositionally biased region" description="Basic and acidic residues" evidence="5">
    <location>
        <begin position="177"/>
        <end position="190"/>
    </location>
</feature>
<evidence type="ECO:0000256" key="2">
    <source>
        <dbReference type="ARBA" id="ARBA00022771"/>
    </source>
</evidence>
<evidence type="ECO:0000259" key="6">
    <source>
        <dbReference type="PROSITE" id="PS50089"/>
    </source>
</evidence>
<proteinExistence type="predicted"/>
<keyword evidence="2 4" id="KW-0863">Zinc-finger</keyword>
<evidence type="ECO:0000256" key="5">
    <source>
        <dbReference type="SAM" id="MobiDB-lite"/>
    </source>
</evidence>
<comment type="caution">
    <text evidence="7">The sequence shown here is derived from an EMBL/GenBank/DDBJ whole genome shotgun (WGS) entry which is preliminary data.</text>
</comment>
<name>A0A1Y2BWI2_9FUNG</name>
<dbReference type="STRING" id="329046.A0A1Y2BWI2"/>
<dbReference type="SUPFAM" id="SSF57850">
    <property type="entry name" value="RING/U-box"/>
    <property type="match status" value="1"/>
</dbReference>
<protein>
    <recommendedName>
        <fullName evidence="6">RING-type domain-containing protein</fullName>
    </recommendedName>
</protein>
<dbReference type="AlphaFoldDB" id="A0A1Y2BWI2"/>
<dbReference type="GO" id="GO:0006511">
    <property type="term" value="P:ubiquitin-dependent protein catabolic process"/>
    <property type="evidence" value="ECO:0007669"/>
    <property type="project" value="TreeGrafter"/>
</dbReference>
<dbReference type="Pfam" id="PF13639">
    <property type="entry name" value="zf-RING_2"/>
    <property type="match status" value="1"/>
</dbReference>
<feature type="domain" description="RING-type" evidence="6">
    <location>
        <begin position="119"/>
        <end position="162"/>
    </location>
</feature>
<feature type="region of interest" description="Disordered" evidence="5">
    <location>
        <begin position="1"/>
        <end position="53"/>
    </location>
</feature>
<reference evidence="7 8" key="1">
    <citation type="submission" date="2016-07" db="EMBL/GenBank/DDBJ databases">
        <title>Pervasive Adenine N6-methylation of Active Genes in Fungi.</title>
        <authorList>
            <consortium name="DOE Joint Genome Institute"/>
            <person name="Mondo S.J."/>
            <person name="Dannebaum R.O."/>
            <person name="Kuo R.C."/>
            <person name="Labutti K."/>
            <person name="Haridas S."/>
            <person name="Kuo A."/>
            <person name="Salamov A."/>
            <person name="Ahrendt S.R."/>
            <person name="Lipzen A."/>
            <person name="Sullivan W."/>
            <person name="Andreopoulos W.B."/>
            <person name="Clum A."/>
            <person name="Lindquist E."/>
            <person name="Daum C."/>
            <person name="Ramamoorthy G.K."/>
            <person name="Gryganskyi A."/>
            <person name="Culley D."/>
            <person name="Magnuson J.K."/>
            <person name="James T.Y."/>
            <person name="O'Malley M.A."/>
            <person name="Stajich J.E."/>
            <person name="Spatafora J.W."/>
            <person name="Visel A."/>
            <person name="Grigoriev I.V."/>
        </authorList>
    </citation>
    <scope>NUCLEOTIDE SEQUENCE [LARGE SCALE GENOMIC DNA]</scope>
    <source>
        <strain evidence="7 8">JEL800</strain>
    </source>
</reference>
<evidence type="ECO:0000256" key="3">
    <source>
        <dbReference type="ARBA" id="ARBA00022833"/>
    </source>
</evidence>
<evidence type="ECO:0000313" key="7">
    <source>
        <dbReference type="EMBL" id="ORY39103.1"/>
    </source>
</evidence>
<dbReference type="GO" id="GO:0005634">
    <property type="term" value="C:nucleus"/>
    <property type="evidence" value="ECO:0007669"/>
    <property type="project" value="TreeGrafter"/>
</dbReference>
<dbReference type="Proteomes" id="UP000193642">
    <property type="component" value="Unassembled WGS sequence"/>
</dbReference>
<dbReference type="InterPro" id="IPR001841">
    <property type="entry name" value="Znf_RING"/>
</dbReference>
<evidence type="ECO:0000313" key="8">
    <source>
        <dbReference type="Proteomes" id="UP000193642"/>
    </source>
</evidence>
<organism evidence="7 8">
    <name type="scientific">Rhizoclosmatium globosum</name>
    <dbReference type="NCBI Taxonomy" id="329046"/>
    <lineage>
        <taxon>Eukaryota</taxon>
        <taxon>Fungi</taxon>
        <taxon>Fungi incertae sedis</taxon>
        <taxon>Chytridiomycota</taxon>
        <taxon>Chytridiomycota incertae sedis</taxon>
        <taxon>Chytridiomycetes</taxon>
        <taxon>Chytridiales</taxon>
        <taxon>Chytriomycetaceae</taxon>
        <taxon>Rhizoclosmatium</taxon>
    </lineage>
</organism>
<evidence type="ECO:0000256" key="1">
    <source>
        <dbReference type="ARBA" id="ARBA00022723"/>
    </source>
</evidence>
<dbReference type="SMART" id="SM00184">
    <property type="entry name" value="RING"/>
    <property type="match status" value="1"/>
</dbReference>
<feature type="region of interest" description="Disordered" evidence="5">
    <location>
        <begin position="177"/>
        <end position="205"/>
    </location>
</feature>
<evidence type="ECO:0000256" key="4">
    <source>
        <dbReference type="PROSITE-ProRule" id="PRU00175"/>
    </source>
</evidence>
<dbReference type="PANTHER" id="PTHR45931:SF3">
    <property type="entry name" value="RING ZINC FINGER-CONTAINING PROTEIN"/>
    <property type="match status" value="1"/>
</dbReference>
<keyword evidence="8" id="KW-1185">Reference proteome</keyword>
<dbReference type="EMBL" id="MCGO01000041">
    <property type="protein sequence ID" value="ORY39103.1"/>
    <property type="molecule type" value="Genomic_DNA"/>
</dbReference>
<dbReference type="OrthoDB" id="8062037at2759"/>
<dbReference type="CDD" id="cd16454">
    <property type="entry name" value="RING-H2_PA-TM-RING"/>
    <property type="match status" value="1"/>
</dbReference>
<dbReference type="InterPro" id="IPR051834">
    <property type="entry name" value="RING_finger_E3_ligase"/>
</dbReference>